<proteinExistence type="predicted"/>
<dbReference type="AlphaFoldDB" id="A0A9P0YS45"/>
<dbReference type="EMBL" id="CAMAPE010000009">
    <property type="protein sequence ID" value="CAH9074512.1"/>
    <property type="molecule type" value="Genomic_DNA"/>
</dbReference>
<dbReference type="Proteomes" id="UP001152484">
    <property type="component" value="Unassembled WGS sequence"/>
</dbReference>
<comment type="caution">
    <text evidence="3">The sequence shown here is derived from an EMBL/GenBank/DDBJ whole genome shotgun (WGS) entry which is preliminary data.</text>
</comment>
<name>A0A9P0YS45_CUSEU</name>
<feature type="region of interest" description="Disordered" evidence="2">
    <location>
        <begin position="1"/>
        <end position="55"/>
    </location>
</feature>
<reference evidence="3" key="1">
    <citation type="submission" date="2022-07" db="EMBL/GenBank/DDBJ databases">
        <authorList>
            <person name="Macas J."/>
            <person name="Novak P."/>
            <person name="Neumann P."/>
        </authorList>
    </citation>
    <scope>NUCLEOTIDE SEQUENCE</scope>
</reference>
<feature type="compositionally biased region" description="Basic residues" evidence="2">
    <location>
        <begin position="1"/>
        <end position="12"/>
    </location>
</feature>
<gene>
    <name evidence="3" type="ORF">CEURO_LOCUS5181</name>
</gene>
<accession>A0A9P0YS45</accession>
<feature type="coiled-coil region" evidence="1">
    <location>
        <begin position="146"/>
        <end position="215"/>
    </location>
</feature>
<dbReference type="OrthoDB" id="1326310at2759"/>
<keyword evidence="4" id="KW-1185">Reference proteome</keyword>
<evidence type="ECO:0000256" key="2">
    <source>
        <dbReference type="SAM" id="MobiDB-lite"/>
    </source>
</evidence>
<evidence type="ECO:0000313" key="4">
    <source>
        <dbReference type="Proteomes" id="UP001152484"/>
    </source>
</evidence>
<protein>
    <submittedName>
        <fullName evidence="3">Uncharacterized protein</fullName>
    </submittedName>
</protein>
<sequence>MWPRGPQKKKKDSKAVEPPAKKQRGIGGTIGQDAPLVIIEDRPSPDPPADAAATTWTDLPLGSHPREILQLSLAPGASVLHGSAEPKAFLRGITSAMDKAALSTYDDAALENKILRSSLAACVALGEHAQRLEQWCLQKAEQDREMRELILKNSNAVKQMASLEEDLWKAAEGTELKVKAAVEEARLEAERAAKKAAEEAELAKAEAVAKAREEAVAAFMAEGWKTEDRQQWVASVVESLVDDWVKGLGGDWMAERGDNYYQGVNSSPSIWCTGGSPGTSKSPSRSLTPRRMTFLRCSQM</sequence>
<keyword evidence="1" id="KW-0175">Coiled coil</keyword>
<evidence type="ECO:0000256" key="1">
    <source>
        <dbReference type="SAM" id="Coils"/>
    </source>
</evidence>
<organism evidence="3 4">
    <name type="scientific">Cuscuta europaea</name>
    <name type="common">European dodder</name>
    <dbReference type="NCBI Taxonomy" id="41803"/>
    <lineage>
        <taxon>Eukaryota</taxon>
        <taxon>Viridiplantae</taxon>
        <taxon>Streptophyta</taxon>
        <taxon>Embryophyta</taxon>
        <taxon>Tracheophyta</taxon>
        <taxon>Spermatophyta</taxon>
        <taxon>Magnoliopsida</taxon>
        <taxon>eudicotyledons</taxon>
        <taxon>Gunneridae</taxon>
        <taxon>Pentapetalae</taxon>
        <taxon>asterids</taxon>
        <taxon>lamiids</taxon>
        <taxon>Solanales</taxon>
        <taxon>Convolvulaceae</taxon>
        <taxon>Cuscuteae</taxon>
        <taxon>Cuscuta</taxon>
        <taxon>Cuscuta subgen. Cuscuta</taxon>
    </lineage>
</organism>
<evidence type="ECO:0000313" key="3">
    <source>
        <dbReference type="EMBL" id="CAH9074512.1"/>
    </source>
</evidence>